<comment type="caution">
    <text evidence="1">The sequence shown here is derived from an EMBL/GenBank/DDBJ whole genome shotgun (WGS) entry which is preliminary data.</text>
</comment>
<dbReference type="Proteomes" id="UP000553766">
    <property type="component" value="Unassembled WGS sequence"/>
</dbReference>
<dbReference type="GO" id="GO:0044781">
    <property type="term" value="P:bacterial-type flagellum organization"/>
    <property type="evidence" value="ECO:0007669"/>
    <property type="project" value="InterPro"/>
</dbReference>
<keyword evidence="2" id="KW-1185">Reference proteome</keyword>
<proteinExistence type="predicted"/>
<evidence type="ECO:0000313" key="1">
    <source>
        <dbReference type="EMBL" id="MBB5515224.1"/>
    </source>
</evidence>
<dbReference type="RefSeq" id="WP_184009591.1">
    <property type="nucleotide sequence ID" value="NZ_JACIJS010000003.1"/>
</dbReference>
<dbReference type="AlphaFoldDB" id="A0A840WXX3"/>
<keyword evidence="1" id="KW-0966">Cell projection</keyword>
<reference evidence="1 2" key="1">
    <citation type="submission" date="2020-08" db="EMBL/GenBank/DDBJ databases">
        <title>Genomic Encyclopedia of Type Strains, Phase IV (KMG-IV): sequencing the most valuable type-strain genomes for metagenomic binning, comparative biology and taxonomic classification.</title>
        <authorList>
            <person name="Goeker M."/>
        </authorList>
    </citation>
    <scope>NUCLEOTIDE SEQUENCE [LARGE SCALE GENOMIC DNA]</scope>
    <source>
        <strain evidence="1 2">DSM 103377</strain>
    </source>
</reference>
<dbReference type="NCBIfam" id="NF009435">
    <property type="entry name" value="PRK12794.1"/>
    <property type="match status" value="1"/>
</dbReference>
<gene>
    <name evidence="1" type="ORF">FHS89_001234</name>
</gene>
<name>A0A840WXX3_9RHOB</name>
<organism evidence="1 2">
    <name type="scientific">Rubricella aquisinus</name>
    <dbReference type="NCBI Taxonomy" id="2028108"/>
    <lineage>
        <taxon>Bacteria</taxon>
        <taxon>Pseudomonadati</taxon>
        <taxon>Pseudomonadota</taxon>
        <taxon>Alphaproteobacteria</taxon>
        <taxon>Rhodobacterales</taxon>
        <taxon>Paracoccaceae</taxon>
        <taxon>Rubricella</taxon>
    </lineage>
</organism>
<protein>
    <submittedName>
        <fullName evidence="1">Flagellar protein FlaF</fullName>
    </submittedName>
</protein>
<sequence>MYANPYSDPTPHQNPRDVEYSAFARITAALKASKDGPFAAIAEALHANRRLWDIIAGDVSQPENGLPKPLRAQLFYLSEFSRVHGAKVLKGEATVDALIDVNTAVMRGLRAAQPAMDRDVA</sequence>
<accession>A0A840WXX3</accession>
<keyword evidence="1" id="KW-0282">Flagellum</keyword>
<dbReference type="Pfam" id="PF07309">
    <property type="entry name" value="FlaF"/>
    <property type="match status" value="1"/>
</dbReference>
<dbReference type="EMBL" id="JACIJS010000003">
    <property type="protein sequence ID" value="MBB5515224.1"/>
    <property type="molecule type" value="Genomic_DNA"/>
</dbReference>
<dbReference type="InterPro" id="IPR010845">
    <property type="entry name" value="FlaF"/>
</dbReference>
<keyword evidence="1" id="KW-0969">Cilium</keyword>
<evidence type="ECO:0000313" key="2">
    <source>
        <dbReference type="Proteomes" id="UP000553766"/>
    </source>
</evidence>